<accession>A0A116KP47</accession>
<evidence type="ECO:0008006" key="3">
    <source>
        <dbReference type="Google" id="ProtNLM"/>
    </source>
</evidence>
<name>A0A116KP47_STRSU</name>
<dbReference type="Proteomes" id="UP000594569">
    <property type="component" value="Chromosome"/>
</dbReference>
<protein>
    <recommendedName>
        <fullName evidence="3">DUF2185 domain-containing protein</fullName>
    </recommendedName>
</protein>
<sequence>MLIFDDNPHVAVVICKHISEENKPITYISHDLEDGMWQFLCGDIHDIADVQLIALVEILQFGITETLLNQIPYGFEALLYQAKNWQISRKAPYDPYTTMARISCYQFPSWS</sequence>
<reference evidence="1 2" key="1">
    <citation type="submission" date="2020-12" db="EMBL/GenBank/DDBJ databases">
        <title>Nonconservative transfer and diversity of a new family of integrative and conjugative elements associated with antibiotic resistance in zoonotic pathogen Streptococcus suis.</title>
        <authorList>
            <person name="Huang J."/>
        </authorList>
    </citation>
    <scope>NUCLEOTIDE SEQUENCE [LARGE SCALE GENOMIC DNA]</scope>
    <source>
        <strain evidence="1 2">YZDH1</strain>
    </source>
</reference>
<organism evidence="1 2">
    <name type="scientific">Streptococcus suis</name>
    <dbReference type="NCBI Taxonomy" id="1307"/>
    <lineage>
        <taxon>Bacteria</taxon>
        <taxon>Bacillati</taxon>
        <taxon>Bacillota</taxon>
        <taxon>Bacilli</taxon>
        <taxon>Lactobacillales</taxon>
        <taxon>Streptococcaceae</taxon>
        <taxon>Streptococcus</taxon>
    </lineage>
</organism>
<proteinExistence type="predicted"/>
<dbReference type="AlphaFoldDB" id="A0A116KP47"/>
<dbReference type="RefSeq" id="WP_162563715.1">
    <property type="nucleotide sequence ID" value="NZ_CEDT01000004.1"/>
</dbReference>
<dbReference type="EMBL" id="CP065430">
    <property type="protein sequence ID" value="QPO27778.1"/>
    <property type="molecule type" value="Genomic_DNA"/>
</dbReference>
<evidence type="ECO:0000313" key="2">
    <source>
        <dbReference type="Proteomes" id="UP000594569"/>
    </source>
</evidence>
<gene>
    <name evidence="1" type="ORF">I5V48_08515</name>
</gene>
<evidence type="ECO:0000313" key="1">
    <source>
        <dbReference type="EMBL" id="QPO27778.1"/>
    </source>
</evidence>